<sequence>MKKLNLSIYILGLLLASLLAGSKALDHFGEEYADQALKRALISFAVARTLNGLISVAQEAEIAMQPAGVGLNVSPGEILDPVNDLIERFSLVMLVAASAIGVQKLLLSISAWDLFNYLVIGFWLIYGVMLILKRNNPKGLHPLWHKTVIFLILVRFATPAMALTNEGLYQLFLATNYQQATTELEGVSQTIENNTPEQDAAGQQEKSAYQGAKEWFSNAISQLDIKKQIQAYQDAAERASQNVIELITVFIVQTILFPLFFLWLIYRSGRGLLRGSPNSQYH</sequence>
<reference evidence="2 3" key="1">
    <citation type="submission" date="2023-11" db="EMBL/GenBank/DDBJ databases">
        <title>MicrobeMod: A computational toolkit for identifying prokaryotic methylation and restriction-modification with nanopore sequencing.</title>
        <authorList>
            <person name="Crits-Christoph A."/>
            <person name="Kang S.C."/>
            <person name="Lee H."/>
            <person name="Ostrov N."/>
        </authorList>
    </citation>
    <scope>NUCLEOTIDE SEQUENCE [LARGE SCALE GENOMIC DNA]</scope>
    <source>
        <strain evidence="2 3">DSMZ 16071</strain>
    </source>
</reference>
<proteinExistence type="predicted"/>
<dbReference type="Proteomes" id="UP001324185">
    <property type="component" value="Chromosome"/>
</dbReference>
<keyword evidence="1" id="KW-1133">Transmembrane helix</keyword>
<name>A0ABZ0X6G4_9GAMM</name>
<feature type="transmembrane region" description="Helical" evidence="1">
    <location>
        <begin position="243"/>
        <end position="266"/>
    </location>
</feature>
<keyword evidence="1" id="KW-0472">Membrane</keyword>
<feature type="transmembrane region" description="Helical" evidence="1">
    <location>
        <begin position="144"/>
        <end position="163"/>
    </location>
</feature>
<keyword evidence="3" id="KW-1185">Reference proteome</keyword>
<feature type="transmembrane region" description="Helical" evidence="1">
    <location>
        <begin position="89"/>
        <end position="107"/>
    </location>
</feature>
<gene>
    <name evidence="2" type="ORF">SR900_02890</name>
</gene>
<organism evidence="2 3">
    <name type="scientific">Kangiella aquimarina</name>
    <dbReference type="NCBI Taxonomy" id="261965"/>
    <lineage>
        <taxon>Bacteria</taxon>
        <taxon>Pseudomonadati</taxon>
        <taxon>Pseudomonadota</taxon>
        <taxon>Gammaproteobacteria</taxon>
        <taxon>Kangiellales</taxon>
        <taxon>Kangiellaceae</taxon>
        <taxon>Kangiella</taxon>
    </lineage>
</organism>
<dbReference type="EMBL" id="CP140158">
    <property type="protein sequence ID" value="WQG85842.1"/>
    <property type="molecule type" value="Genomic_DNA"/>
</dbReference>
<feature type="transmembrane region" description="Helical" evidence="1">
    <location>
        <begin position="114"/>
        <end position="132"/>
    </location>
</feature>
<accession>A0ABZ0X6G4</accession>
<evidence type="ECO:0000313" key="3">
    <source>
        <dbReference type="Proteomes" id="UP001324185"/>
    </source>
</evidence>
<keyword evidence="1" id="KW-0812">Transmembrane</keyword>
<dbReference type="RefSeq" id="WP_018623852.1">
    <property type="nucleotide sequence ID" value="NZ_CP140158.1"/>
</dbReference>
<evidence type="ECO:0000313" key="2">
    <source>
        <dbReference type="EMBL" id="WQG85842.1"/>
    </source>
</evidence>
<evidence type="ECO:0000256" key="1">
    <source>
        <dbReference type="SAM" id="Phobius"/>
    </source>
</evidence>
<protein>
    <submittedName>
        <fullName evidence="2">Uncharacterized protein</fullName>
    </submittedName>
</protein>